<dbReference type="GO" id="GO:0005524">
    <property type="term" value="F:ATP binding"/>
    <property type="evidence" value="ECO:0007669"/>
    <property type="project" value="UniProtKB-KW"/>
</dbReference>
<feature type="binding site" evidence="3">
    <location>
        <begin position="215"/>
        <end position="222"/>
    </location>
    <ligand>
        <name>ATP</name>
        <dbReference type="ChEBI" id="CHEBI:30616"/>
    </ligand>
</feature>
<evidence type="ECO:0000259" key="4">
    <source>
        <dbReference type="PROSITE" id="PS51459"/>
    </source>
</evidence>
<dbReference type="PANTHER" id="PTHR13504:SF38">
    <property type="entry name" value="FIDO DOMAIN-CONTAINING PROTEIN"/>
    <property type="match status" value="1"/>
</dbReference>
<feature type="binding site" evidence="1">
    <location>
        <position position="211"/>
    </location>
    <ligand>
        <name>ATP</name>
        <dbReference type="ChEBI" id="CHEBI:30616"/>
    </ligand>
</feature>
<reference evidence="5 6" key="1">
    <citation type="submission" date="2016-06" db="EMBL/GenBank/DDBJ databases">
        <title>Complete genome sequences of Bordetella bronchialis and Bordetella flabilis.</title>
        <authorList>
            <person name="LiPuma J.J."/>
            <person name="Spilker T."/>
        </authorList>
    </citation>
    <scope>NUCLEOTIDE SEQUENCE [LARGE SCALE GENOMIC DNA]</scope>
    <source>
        <strain evidence="5 6">AU17976</strain>
    </source>
</reference>
<dbReference type="InterPro" id="IPR026287">
    <property type="entry name" value="SoFic-like"/>
</dbReference>
<dbReference type="InterPro" id="IPR040198">
    <property type="entry name" value="Fido_containing"/>
</dbReference>
<dbReference type="InterPro" id="IPR036597">
    <property type="entry name" value="Fido-like_dom_sf"/>
</dbReference>
<accession>A0A193G4S1</accession>
<feature type="active site" evidence="2">
    <location>
        <position position="211"/>
    </location>
</feature>
<keyword evidence="1" id="KW-0547">Nucleotide-binding</keyword>
<dbReference type="RefSeq" id="WP_066672999.1">
    <property type="nucleotide sequence ID" value="NZ_CP016171.1"/>
</dbReference>
<dbReference type="Pfam" id="PF02661">
    <property type="entry name" value="Fic"/>
    <property type="match status" value="1"/>
</dbReference>
<organism evidence="5 6">
    <name type="scientific">Bordetella bronchialis</name>
    <dbReference type="NCBI Taxonomy" id="463025"/>
    <lineage>
        <taxon>Bacteria</taxon>
        <taxon>Pseudomonadati</taxon>
        <taxon>Pseudomonadota</taxon>
        <taxon>Betaproteobacteria</taxon>
        <taxon>Burkholderiales</taxon>
        <taxon>Alcaligenaceae</taxon>
        <taxon>Bordetella</taxon>
    </lineage>
</organism>
<evidence type="ECO:0000256" key="2">
    <source>
        <dbReference type="PIRSR" id="PIRSR640198-1"/>
    </source>
</evidence>
<dbReference type="PANTHER" id="PTHR13504">
    <property type="entry name" value="FIDO DOMAIN-CONTAINING PROTEIN DDB_G0283145"/>
    <property type="match status" value="1"/>
</dbReference>
<proteinExistence type="predicted"/>
<dbReference type="PROSITE" id="PS51459">
    <property type="entry name" value="FIDO"/>
    <property type="match status" value="1"/>
</dbReference>
<dbReference type="SUPFAM" id="SSF140931">
    <property type="entry name" value="Fic-like"/>
    <property type="match status" value="1"/>
</dbReference>
<evidence type="ECO:0000256" key="1">
    <source>
        <dbReference type="PIRSR" id="PIRSR038925-1"/>
    </source>
</evidence>
<dbReference type="EMBL" id="CP016171">
    <property type="protein sequence ID" value="ANN74992.1"/>
    <property type="molecule type" value="Genomic_DNA"/>
</dbReference>
<feature type="binding site" evidence="1">
    <location>
        <position position="74"/>
    </location>
    <ligand>
        <name>ATP</name>
        <dbReference type="ChEBI" id="CHEBI:30616"/>
    </ligand>
</feature>
<dbReference type="PIRSF" id="PIRSF038925">
    <property type="entry name" value="AMP-prot_trans"/>
    <property type="match status" value="1"/>
</dbReference>
<dbReference type="AlphaFoldDB" id="A0A193G4S1"/>
<feature type="domain" description="Fido" evidence="4">
    <location>
        <begin position="127"/>
        <end position="275"/>
    </location>
</feature>
<dbReference type="STRING" id="463025.BAU08_22630"/>
<name>A0A193G4S1_9BORD</name>
<keyword evidence="1" id="KW-0067">ATP-binding</keyword>
<feature type="binding site" evidence="1">
    <location>
        <position position="253"/>
    </location>
    <ligand>
        <name>ATP</name>
        <dbReference type="ChEBI" id="CHEBI:30616"/>
    </ligand>
</feature>
<protein>
    <submittedName>
        <fullName evidence="5">Cell filamentation protein Fic</fullName>
    </submittedName>
</protein>
<gene>
    <name evidence="5" type="ORF">BAU08_22630</name>
</gene>
<feature type="binding site" evidence="1">
    <location>
        <begin position="216"/>
        <end position="222"/>
    </location>
    <ligand>
        <name>ATP</name>
        <dbReference type="ChEBI" id="CHEBI:30616"/>
    </ligand>
</feature>
<dbReference type="InterPro" id="IPR025758">
    <property type="entry name" value="Fic/DOC_N"/>
</dbReference>
<dbReference type="InterPro" id="IPR003812">
    <property type="entry name" value="Fido"/>
</dbReference>
<dbReference type="Proteomes" id="UP000092213">
    <property type="component" value="Chromosome"/>
</dbReference>
<evidence type="ECO:0000313" key="6">
    <source>
        <dbReference type="Proteomes" id="UP000092213"/>
    </source>
</evidence>
<evidence type="ECO:0000256" key="3">
    <source>
        <dbReference type="PIRSR" id="PIRSR640198-2"/>
    </source>
</evidence>
<evidence type="ECO:0000313" key="5">
    <source>
        <dbReference type="EMBL" id="ANN74992.1"/>
    </source>
</evidence>
<dbReference type="Pfam" id="PF13784">
    <property type="entry name" value="Fic_N"/>
    <property type="match status" value="1"/>
</dbReference>
<sequence>MVTRLASPDLSEAVQYHYGRFPPAQLDYGKLVPQLVKATDAIARFDQMLKNMHNSEVLLRPLRSQEAVISSRMEGTVSTIDEILRYEADLEDDAKESMHARSEVIETFLYQRALKGAQSAIEAGQPLSQHLIRSAHQTLLSVGRGARLAPGSFKTEQNYLADRSRRKILFVPISPEHLQEGLDNLFKYIDDNSDVPLIKAAISHVEFEALHPFKDGNGRIGRMLITLLLWSAKVISAPHFYISGFFEENKDQYIDIMREVSASNDWTSWCLFFLEAVEKQAFKNLEVAENIRQLYERMKIEFSDVLASKWSVIALDYVFTYPVFRNNRFTRDSGIAVSSAIRITKALQERGHLRVLEEPSGRRPALYMFEPLLQLVRV</sequence>
<dbReference type="Gene3D" id="1.10.3290.10">
    <property type="entry name" value="Fido-like domain"/>
    <property type="match status" value="1"/>
</dbReference>